<proteinExistence type="predicted"/>
<dbReference type="Proteomes" id="UP000031443">
    <property type="component" value="Unassembled WGS sequence"/>
</dbReference>
<protein>
    <submittedName>
        <fullName evidence="2">Uncharacterized protein</fullName>
    </submittedName>
</protein>
<keyword evidence="3" id="KW-1185">Reference proteome</keyword>
<evidence type="ECO:0000313" key="2">
    <source>
        <dbReference type="EMBL" id="EMP33164.1"/>
    </source>
</evidence>
<dbReference type="EMBL" id="KB537019">
    <property type="protein sequence ID" value="EMP33164.1"/>
    <property type="molecule type" value="Genomic_DNA"/>
</dbReference>
<organism evidence="2 3">
    <name type="scientific">Chelonia mydas</name>
    <name type="common">Green sea-turtle</name>
    <name type="synonym">Chelonia agassizi</name>
    <dbReference type="NCBI Taxonomy" id="8469"/>
    <lineage>
        <taxon>Eukaryota</taxon>
        <taxon>Metazoa</taxon>
        <taxon>Chordata</taxon>
        <taxon>Craniata</taxon>
        <taxon>Vertebrata</taxon>
        <taxon>Euteleostomi</taxon>
        <taxon>Archelosauria</taxon>
        <taxon>Testudinata</taxon>
        <taxon>Testudines</taxon>
        <taxon>Cryptodira</taxon>
        <taxon>Durocryptodira</taxon>
        <taxon>Americhelydia</taxon>
        <taxon>Chelonioidea</taxon>
        <taxon>Cheloniidae</taxon>
        <taxon>Chelonia</taxon>
    </lineage>
</organism>
<dbReference type="AlphaFoldDB" id="M7B7Q2"/>
<gene>
    <name evidence="2" type="ORF">UY3_09726</name>
</gene>
<accession>M7B7Q2</accession>
<evidence type="ECO:0000313" key="3">
    <source>
        <dbReference type="Proteomes" id="UP000031443"/>
    </source>
</evidence>
<reference evidence="3" key="1">
    <citation type="journal article" date="2013" name="Nat. Genet.">
        <title>The draft genomes of soft-shell turtle and green sea turtle yield insights into the development and evolution of the turtle-specific body plan.</title>
        <authorList>
            <person name="Wang Z."/>
            <person name="Pascual-Anaya J."/>
            <person name="Zadissa A."/>
            <person name="Li W."/>
            <person name="Niimura Y."/>
            <person name="Huang Z."/>
            <person name="Li C."/>
            <person name="White S."/>
            <person name="Xiong Z."/>
            <person name="Fang D."/>
            <person name="Wang B."/>
            <person name="Ming Y."/>
            <person name="Chen Y."/>
            <person name="Zheng Y."/>
            <person name="Kuraku S."/>
            <person name="Pignatelli M."/>
            <person name="Herrero J."/>
            <person name="Beal K."/>
            <person name="Nozawa M."/>
            <person name="Li Q."/>
            <person name="Wang J."/>
            <person name="Zhang H."/>
            <person name="Yu L."/>
            <person name="Shigenobu S."/>
            <person name="Wang J."/>
            <person name="Liu J."/>
            <person name="Flicek P."/>
            <person name="Searle S."/>
            <person name="Wang J."/>
            <person name="Kuratani S."/>
            <person name="Yin Y."/>
            <person name="Aken B."/>
            <person name="Zhang G."/>
            <person name="Irie N."/>
        </authorList>
    </citation>
    <scope>NUCLEOTIDE SEQUENCE [LARGE SCALE GENOMIC DNA]</scope>
</reference>
<name>M7B7Q2_CHEMY</name>
<feature type="region of interest" description="Disordered" evidence="1">
    <location>
        <begin position="68"/>
        <end position="96"/>
    </location>
</feature>
<evidence type="ECO:0000256" key="1">
    <source>
        <dbReference type="SAM" id="MobiDB-lite"/>
    </source>
</evidence>
<sequence length="188" mass="19181">MATTNSVVLLDSLGLPSGPGSEPGIEIQICVYHIGINCPCAATGTGSVSGNDSFAAALSSAPTIPAPAASASSACQPHEHHNPLGAEGSDQGHGPVFSSSSFSDKAVVGTSMAPALEDSRVLQQLLYRVAQNLGIQVEEVVEDADPMVDILAPTGPSPVKLPLIKTISEITKNFVADTGLLALHSKEK</sequence>